<name>A0A0A9CYI4_ARUDO</name>
<organism evidence="1">
    <name type="scientific">Arundo donax</name>
    <name type="common">Giant reed</name>
    <name type="synonym">Donax arundinaceus</name>
    <dbReference type="NCBI Taxonomy" id="35708"/>
    <lineage>
        <taxon>Eukaryota</taxon>
        <taxon>Viridiplantae</taxon>
        <taxon>Streptophyta</taxon>
        <taxon>Embryophyta</taxon>
        <taxon>Tracheophyta</taxon>
        <taxon>Spermatophyta</taxon>
        <taxon>Magnoliopsida</taxon>
        <taxon>Liliopsida</taxon>
        <taxon>Poales</taxon>
        <taxon>Poaceae</taxon>
        <taxon>PACMAD clade</taxon>
        <taxon>Arundinoideae</taxon>
        <taxon>Arundineae</taxon>
        <taxon>Arundo</taxon>
    </lineage>
</organism>
<protein>
    <submittedName>
        <fullName evidence="1">Uncharacterized protein</fullName>
    </submittedName>
</protein>
<proteinExistence type="predicted"/>
<dbReference type="AlphaFoldDB" id="A0A0A9CYI4"/>
<reference evidence="1" key="2">
    <citation type="journal article" date="2015" name="Data Brief">
        <title>Shoot transcriptome of the giant reed, Arundo donax.</title>
        <authorList>
            <person name="Barrero R.A."/>
            <person name="Guerrero F.D."/>
            <person name="Moolhuijzen P."/>
            <person name="Goolsby J.A."/>
            <person name="Tidwell J."/>
            <person name="Bellgard S.E."/>
            <person name="Bellgard M.I."/>
        </authorList>
    </citation>
    <scope>NUCLEOTIDE SEQUENCE</scope>
    <source>
        <tissue evidence="1">Shoot tissue taken approximately 20 cm above the soil surface</tissue>
    </source>
</reference>
<evidence type="ECO:0000313" key="1">
    <source>
        <dbReference type="EMBL" id="JAD80611.1"/>
    </source>
</evidence>
<sequence>MYTPCSTFFTRILIRGQKDHCSSIHSFGDLEKLSWK</sequence>
<accession>A0A0A9CYI4</accession>
<reference evidence="1" key="1">
    <citation type="submission" date="2014-09" db="EMBL/GenBank/DDBJ databases">
        <authorList>
            <person name="Magalhaes I.L.F."/>
            <person name="Oliveira U."/>
            <person name="Santos F.R."/>
            <person name="Vidigal T.H.D.A."/>
            <person name="Brescovit A.D."/>
            <person name="Santos A.J."/>
        </authorList>
    </citation>
    <scope>NUCLEOTIDE SEQUENCE</scope>
    <source>
        <tissue evidence="1">Shoot tissue taken approximately 20 cm above the soil surface</tissue>
    </source>
</reference>
<dbReference type="EMBL" id="GBRH01217284">
    <property type="protein sequence ID" value="JAD80611.1"/>
    <property type="molecule type" value="Transcribed_RNA"/>
</dbReference>